<evidence type="ECO:0000259" key="6">
    <source>
        <dbReference type="Pfam" id="PF04542"/>
    </source>
</evidence>
<evidence type="ECO:0000256" key="2">
    <source>
        <dbReference type="ARBA" id="ARBA00023015"/>
    </source>
</evidence>
<dbReference type="InterPro" id="IPR036388">
    <property type="entry name" value="WH-like_DNA-bd_sf"/>
</dbReference>
<dbReference type="GO" id="GO:0006352">
    <property type="term" value="P:DNA-templated transcription initiation"/>
    <property type="evidence" value="ECO:0007669"/>
    <property type="project" value="InterPro"/>
</dbReference>
<dbReference type="EMBL" id="QFQP01000036">
    <property type="protein sequence ID" value="PZR06676.1"/>
    <property type="molecule type" value="Genomic_DNA"/>
</dbReference>
<dbReference type="NCBIfam" id="TIGR02937">
    <property type="entry name" value="sigma70-ECF"/>
    <property type="match status" value="1"/>
</dbReference>
<dbReference type="Gene3D" id="1.10.10.10">
    <property type="entry name" value="Winged helix-like DNA-binding domain superfamily/Winged helix DNA-binding domain"/>
    <property type="match status" value="1"/>
</dbReference>
<sequence length="172" mass="19643">MSARQALDALYRAEMKAIYGFLWKLGAMESEMEDLVHDVFVTAARRWSSYDPRRPARPWLMGIAYRVYSDVRRSRKPTEEVPELVDARPGPDETVAQQQARRVLRAALATLPEERRTAFVLHELEGVSVNEVTALMDAPLPTTYSRLKLAREEVARAVQAFRREEARRGGEA</sequence>
<organism evidence="8 9">
    <name type="scientific">Archangium gephyra</name>
    <dbReference type="NCBI Taxonomy" id="48"/>
    <lineage>
        <taxon>Bacteria</taxon>
        <taxon>Pseudomonadati</taxon>
        <taxon>Myxococcota</taxon>
        <taxon>Myxococcia</taxon>
        <taxon>Myxococcales</taxon>
        <taxon>Cystobacterineae</taxon>
        <taxon>Archangiaceae</taxon>
        <taxon>Archangium</taxon>
    </lineage>
</organism>
<evidence type="ECO:0000256" key="4">
    <source>
        <dbReference type="ARBA" id="ARBA00023125"/>
    </source>
</evidence>
<dbReference type="PANTHER" id="PTHR43133:SF8">
    <property type="entry name" value="RNA POLYMERASE SIGMA FACTOR HI_1459-RELATED"/>
    <property type="match status" value="1"/>
</dbReference>
<protein>
    <submittedName>
        <fullName evidence="8">RNA polymerase subunit sigma-70</fullName>
    </submittedName>
</protein>
<dbReference type="InterPro" id="IPR013325">
    <property type="entry name" value="RNA_pol_sigma_r2"/>
</dbReference>
<dbReference type="PANTHER" id="PTHR43133">
    <property type="entry name" value="RNA POLYMERASE ECF-TYPE SIGMA FACTO"/>
    <property type="match status" value="1"/>
</dbReference>
<comment type="caution">
    <text evidence="8">The sequence shown here is derived from an EMBL/GenBank/DDBJ whole genome shotgun (WGS) entry which is preliminary data.</text>
</comment>
<dbReference type="Proteomes" id="UP000249061">
    <property type="component" value="Unassembled WGS sequence"/>
</dbReference>
<accession>A0A2W5T3K6</accession>
<keyword evidence="2" id="KW-0805">Transcription regulation</keyword>
<dbReference type="Pfam" id="PF08281">
    <property type="entry name" value="Sigma70_r4_2"/>
    <property type="match status" value="1"/>
</dbReference>
<evidence type="ECO:0000256" key="1">
    <source>
        <dbReference type="ARBA" id="ARBA00010641"/>
    </source>
</evidence>
<dbReference type="GO" id="GO:0003677">
    <property type="term" value="F:DNA binding"/>
    <property type="evidence" value="ECO:0007669"/>
    <property type="project" value="UniProtKB-KW"/>
</dbReference>
<comment type="similarity">
    <text evidence="1">Belongs to the sigma-70 factor family. ECF subfamily.</text>
</comment>
<dbReference type="InterPro" id="IPR013249">
    <property type="entry name" value="RNA_pol_sigma70_r4_t2"/>
</dbReference>
<dbReference type="SUPFAM" id="SSF88946">
    <property type="entry name" value="Sigma2 domain of RNA polymerase sigma factors"/>
    <property type="match status" value="1"/>
</dbReference>
<evidence type="ECO:0000256" key="5">
    <source>
        <dbReference type="ARBA" id="ARBA00023163"/>
    </source>
</evidence>
<evidence type="ECO:0000313" key="8">
    <source>
        <dbReference type="EMBL" id="PZR06676.1"/>
    </source>
</evidence>
<proteinExistence type="inferred from homology"/>
<evidence type="ECO:0000313" key="9">
    <source>
        <dbReference type="Proteomes" id="UP000249061"/>
    </source>
</evidence>
<evidence type="ECO:0000256" key="3">
    <source>
        <dbReference type="ARBA" id="ARBA00023082"/>
    </source>
</evidence>
<dbReference type="GO" id="GO:0016987">
    <property type="term" value="F:sigma factor activity"/>
    <property type="evidence" value="ECO:0007669"/>
    <property type="project" value="UniProtKB-KW"/>
</dbReference>
<gene>
    <name evidence="8" type="ORF">DI536_29605</name>
</gene>
<dbReference type="Pfam" id="PF04542">
    <property type="entry name" value="Sigma70_r2"/>
    <property type="match status" value="1"/>
</dbReference>
<feature type="domain" description="RNA polymerase sigma-70 region 2" evidence="6">
    <location>
        <begin position="10"/>
        <end position="76"/>
    </location>
</feature>
<feature type="domain" description="RNA polymerase sigma factor 70 region 4 type 2" evidence="7">
    <location>
        <begin position="102"/>
        <end position="153"/>
    </location>
</feature>
<dbReference type="AlphaFoldDB" id="A0A2W5T3K6"/>
<dbReference type="SUPFAM" id="SSF88659">
    <property type="entry name" value="Sigma3 and sigma4 domains of RNA polymerase sigma factors"/>
    <property type="match status" value="1"/>
</dbReference>
<keyword evidence="4" id="KW-0238">DNA-binding</keyword>
<dbReference type="InterPro" id="IPR039425">
    <property type="entry name" value="RNA_pol_sigma-70-like"/>
</dbReference>
<dbReference type="Gene3D" id="1.10.1740.10">
    <property type="match status" value="1"/>
</dbReference>
<dbReference type="InterPro" id="IPR014284">
    <property type="entry name" value="RNA_pol_sigma-70_dom"/>
</dbReference>
<name>A0A2W5T3K6_9BACT</name>
<dbReference type="InterPro" id="IPR007627">
    <property type="entry name" value="RNA_pol_sigma70_r2"/>
</dbReference>
<keyword evidence="3" id="KW-0731">Sigma factor</keyword>
<keyword evidence="5" id="KW-0804">Transcription</keyword>
<evidence type="ECO:0000259" key="7">
    <source>
        <dbReference type="Pfam" id="PF08281"/>
    </source>
</evidence>
<reference evidence="8 9" key="1">
    <citation type="submission" date="2017-08" db="EMBL/GenBank/DDBJ databases">
        <title>Infants hospitalized years apart are colonized by the same room-sourced microbial strains.</title>
        <authorList>
            <person name="Brooks B."/>
            <person name="Olm M.R."/>
            <person name="Firek B.A."/>
            <person name="Baker R."/>
            <person name="Thomas B.C."/>
            <person name="Morowitz M.J."/>
            <person name="Banfield J.F."/>
        </authorList>
    </citation>
    <scope>NUCLEOTIDE SEQUENCE [LARGE SCALE GENOMIC DNA]</scope>
    <source>
        <strain evidence="8">S2_003_000_R2_14</strain>
    </source>
</reference>
<dbReference type="InterPro" id="IPR013324">
    <property type="entry name" value="RNA_pol_sigma_r3/r4-like"/>
</dbReference>